<feature type="region of interest" description="Disordered" evidence="1">
    <location>
        <begin position="1"/>
        <end position="26"/>
    </location>
</feature>
<comment type="caution">
    <text evidence="3">The sequence shown here is derived from an EMBL/GenBank/DDBJ whole genome shotgun (WGS) entry which is preliminary data.</text>
</comment>
<protein>
    <recommendedName>
        <fullName evidence="2">eCIS core domain-containing protein</fullName>
    </recommendedName>
</protein>
<feature type="region of interest" description="Disordered" evidence="1">
    <location>
        <begin position="364"/>
        <end position="388"/>
    </location>
</feature>
<feature type="region of interest" description="Disordered" evidence="1">
    <location>
        <begin position="114"/>
        <end position="143"/>
    </location>
</feature>
<feature type="compositionally biased region" description="Polar residues" evidence="1">
    <location>
        <begin position="84"/>
        <end position="93"/>
    </location>
</feature>
<gene>
    <name evidence="3" type="ORF">GCM10023220_44800</name>
</gene>
<feature type="region of interest" description="Disordered" evidence="1">
    <location>
        <begin position="449"/>
        <end position="521"/>
    </location>
</feature>
<evidence type="ECO:0000313" key="4">
    <source>
        <dbReference type="Proteomes" id="UP001501265"/>
    </source>
</evidence>
<evidence type="ECO:0000259" key="2">
    <source>
        <dbReference type="Pfam" id="PF13699"/>
    </source>
</evidence>
<sequence length="976" mass="105783">MRIQSQDRSSERGPAAVPARPKPAESALLALQRSAGNAAVSRAIQLARHQHGPECRPGTAPGPEPSGEAAARPGQPERSEDTRASVQRCSSASGGHPVIQRCCAEHDLAEPAVQRRVSAPEPDRPGVARQSSVFDAKRSPGSPLASHILQRAQQAYGVDFSHVRVHSDAVARQSAQEYGALAYTSGSSIVVSRAAVDDETMFHEVDHVHQQMRGPVAGTDDGSGAKVSHRGDPFEVSAAANGRRLARGEAPHLGHPAGGAAGTAVQRAPATTHVQRAPATAHVQRAPAGTSAQGAGTTSWERKAQKVGDLVKACTCEQNMRQWGRVAPEVMVRHTRSYKNQRDEQSLRHAVRRVYRAVAWLEEQNKQEDSRPAMAAEGAAEAGKDKVRKTEDEIQGMLFNGRLAFASNLNQTVQALHRHLLDAADESSDTEDAPGQGLVNVLLKDFDEEDASEADDEREERAEGSVASGKRPAPGGDQQGGKRRKTGRDPAAPRLGSSIGPDEKRRRDRRARRKLAEGLIPAPRVENLPELPSQDEMYKRDNATTRALRNVKWVRKVDISNQAATDPKYRAYLSALLSKSEADYDKYAFLLHNGGNDDVLHAEQKLMMFMHNAGVTKETEHDPVLIRGLKRPCKACLALLDYFRDELGINVRYNPNGGHFFQNALGAIAQNFPDAFEKKGEGDKNWFAHNMTDQRPMYASSVTGVTPGPEAREGHAGGMQEPMELEANGAKRNYPTNAMVVPTLDSASSSDDEGYDSALSLSGLEQATGALSLRGPAAKARPAPAVNRGAQKEQAEAHFLEQVAPLLSAAMTPQFLAEWQRRPAAGGGKYDAVFPEALRTAVEGVLAQKASTQSRVAAHLKLSAAALGKQLKKEEPKQAGHIRGHQDKVDALKAAMAPDFRAEWQRHTEQGTYWTPAFPDGLRRLTYETIADGISWTSVGEFMRIKPNTFANRWKAMKKEWGDPKEDRGEGSAGGG</sequence>
<keyword evidence="4" id="KW-1185">Reference proteome</keyword>
<feature type="compositionally biased region" description="Acidic residues" evidence="1">
    <location>
        <begin position="449"/>
        <end position="458"/>
    </location>
</feature>
<feature type="region of interest" description="Disordered" evidence="1">
    <location>
        <begin position="46"/>
        <end position="95"/>
    </location>
</feature>
<feature type="domain" description="eCIS core" evidence="2">
    <location>
        <begin position="143"/>
        <end position="214"/>
    </location>
</feature>
<proteinExistence type="predicted"/>
<evidence type="ECO:0000256" key="1">
    <source>
        <dbReference type="SAM" id="MobiDB-lite"/>
    </source>
</evidence>
<feature type="compositionally biased region" description="Low complexity" evidence="1">
    <location>
        <begin position="57"/>
        <end position="74"/>
    </location>
</feature>
<feature type="compositionally biased region" description="Polar residues" evidence="1">
    <location>
        <begin position="290"/>
        <end position="299"/>
    </location>
</feature>
<organism evidence="3 4">
    <name type="scientific">Streptomyces ziwulingensis</name>
    <dbReference type="NCBI Taxonomy" id="1045501"/>
    <lineage>
        <taxon>Bacteria</taxon>
        <taxon>Bacillati</taxon>
        <taxon>Actinomycetota</taxon>
        <taxon>Actinomycetes</taxon>
        <taxon>Kitasatosporales</taxon>
        <taxon>Streptomycetaceae</taxon>
        <taxon>Streptomyces</taxon>
    </lineage>
</organism>
<evidence type="ECO:0000313" key="3">
    <source>
        <dbReference type="EMBL" id="GAA4809157.1"/>
    </source>
</evidence>
<dbReference type="InterPro" id="IPR025295">
    <property type="entry name" value="eCIS_core_dom"/>
</dbReference>
<accession>A0ABP9CEP6</accession>
<dbReference type="EMBL" id="BAABIG010000046">
    <property type="protein sequence ID" value="GAA4809157.1"/>
    <property type="molecule type" value="Genomic_DNA"/>
</dbReference>
<dbReference type="Proteomes" id="UP001501265">
    <property type="component" value="Unassembled WGS sequence"/>
</dbReference>
<name>A0ABP9CEP6_9ACTN</name>
<dbReference type="Pfam" id="PF13699">
    <property type="entry name" value="eCIS_core"/>
    <property type="match status" value="1"/>
</dbReference>
<feature type="region of interest" description="Disordered" evidence="1">
    <location>
        <begin position="248"/>
        <end position="301"/>
    </location>
</feature>
<dbReference type="RefSeq" id="WP_345621793.1">
    <property type="nucleotide sequence ID" value="NZ_BAABIG010000046.1"/>
</dbReference>
<reference evidence="4" key="1">
    <citation type="journal article" date="2019" name="Int. J. Syst. Evol. Microbiol.">
        <title>The Global Catalogue of Microorganisms (GCM) 10K type strain sequencing project: providing services to taxonomists for standard genome sequencing and annotation.</title>
        <authorList>
            <consortium name="The Broad Institute Genomics Platform"/>
            <consortium name="The Broad Institute Genome Sequencing Center for Infectious Disease"/>
            <person name="Wu L."/>
            <person name="Ma J."/>
        </authorList>
    </citation>
    <scope>NUCLEOTIDE SEQUENCE [LARGE SCALE GENOMIC DNA]</scope>
    <source>
        <strain evidence="4">JCM 18081</strain>
    </source>
</reference>